<keyword evidence="2" id="KW-1185">Reference proteome</keyword>
<organism evidence="1 2">
    <name type="scientific">Pluteus cervinus</name>
    <dbReference type="NCBI Taxonomy" id="181527"/>
    <lineage>
        <taxon>Eukaryota</taxon>
        <taxon>Fungi</taxon>
        <taxon>Dikarya</taxon>
        <taxon>Basidiomycota</taxon>
        <taxon>Agaricomycotina</taxon>
        <taxon>Agaricomycetes</taxon>
        <taxon>Agaricomycetidae</taxon>
        <taxon>Agaricales</taxon>
        <taxon>Pluteineae</taxon>
        <taxon>Pluteaceae</taxon>
        <taxon>Pluteus</taxon>
    </lineage>
</organism>
<evidence type="ECO:0000313" key="2">
    <source>
        <dbReference type="Proteomes" id="UP000308600"/>
    </source>
</evidence>
<reference evidence="1 2" key="1">
    <citation type="journal article" date="2019" name="Nat. Ecol. Evol.">
        <title>Megaphylogeny resolves global patterns of mushroom evolution.</title>
        <authorList>
            <person name="Varga T."/>
            <person name="Krizsan K."/>
            <person name="Foldi C."/>
            <person name="Dima B."/>
            <person name="Sanchez-Garcia M."/>
            <person name="Sanchez-Ramirez S."/>
            <person name="Szollosi G.J."/>
            <person name="Szarkandi J.G."/>
            <person name="Papp V."/>
            <person name="Albert L."/>
            <person name="Andreopoulos W."/>
            <person name="Angelini C."/>
            <person name="Antonin V."/>
            <person name="Barry K.W."/>
            <person name="Bougher N.L."/>
            <person name="Buchanan P."/>
            <person name="Buyck B."/>
            <person name="Bense V."/>
            <person name="Catcheside P."/>
            <person name="Chovatia M."/>
            <person name="Cooper J."/>
            <person name="Damon W."/>
            <person name="Desjardin D."/>
            <person name="Finy P."/>
            <person name="Geml J."/>
            <person name="Haridas S."/>
            <person name="Hughes K."/>
            <person name="Justo A."/>
            <person name="Karasinski D."/>
            <person name="Kautmanova I."/>
            <person name="Kiss B."/>
            <person name="Kocsube S."/>
            <person name="Kotiranta H."/>
            <person name="LaButti K.M."/>
            <person name="Lechner B.E."/>
            <person name="Liimatainen K."/>
            <person name="Lipzen A."/>
            <person name="Lukacs Z."/>
            <person name="Mihaltcheva S."/>
            <person name="Morgado L.N."/>
            <person name="Niskanen T."/>
            <person name="Noordeloos M.E."/>
            <person name="Ohm R.A."/>
            <person name="Ortiz-Santana B."/>
            <person name="Ovrebo C."/>
            <person name="Racz N."/>
            <person name="Riley R."/>
            <person name="Savchenko A."/>
            <person name="Shiryaev A."/>
            <person name="Soop K."/>
            <person name="Spirin V."/>
            <person name="Szebenyi C."/>
            <person name="Tomsovsky M."/>
            <person name="Tulloss R.E."/>
            <person name="Uehling J."/>
            <person name="Grigoriev I.V."/>
            <person name="Vagvolgyi C."/>
            <person name="Papp T."/>
            <person name="Martin F.M."/>
            <person name="Miettinen O."/>
            <person name="Hibbett D.S."/>
            <person name="Nagy L.G."/>
        </authorList>
    </citation>
    <scope>NUCLEOTIDE SEQUENCE [LARGE SCALE GENOMIC DNA]</scope>
    <source>
        <strain evidence="1 2">NL-1719</strain>
    </source>
</reference>
<gene>
    <name evidence="1" type="ORF">BDN72DRAFT_959696</name>
</gene>
<accession>A0ACD3AV44</accession>
<evidence type="ECO:0000313" key="1">
    <source>
        <dbReference type="EMBL" id="TFK69222.1"/>
    </source>
</evidence>
<protein>
    <submittedName>
        <fullName evidence="1">Uncharacterized protein</fullName>
    </submittedName>
</protein>
<proteinExistence type="predicted"/>
<name>A0ACD3AV44_9AGAR</name>
<dbReference type="EMBL" id="ML208334">
    <property type="protein sequence ID" value="TFK69222.1"/>
    <property type="molecule type" value="Genomic_DNA"/>
</dbReference>
<sequence length="196" mass="21794">MGRVHNILLVAQRSRASQGLSELRYSPYPLPIVKIEDSGELFTIESASGPSDEDLGAEPIGDSVVEEVKPRPTRRYKRQDLERWSRKLKSILSLPLEPPPDVVFPDLRSASSHFPIRNDRRAPILRPPTTMHARPTFSLPHDPSQSEPSRNDESLELAPLRPPLSWSTRDVDNIPSFNYLVSALGVADTLPGGSSD</sequence>
<dbReference type="Proteomes" id="UP000308600">
    <property type="component" value="Unassembled WGS sequence"/>
</dbReference>